<evidence type="ECO:0000256" key="1">
    <source>
        <dbReference type="SAM" id="MobiDB-lite"/>
    </source>
</evidence>
<name>A0A1X6PFM6_PORUM</name>
<feature type="compositionally biased region" description="Polar residues" evidence="1">
    <location>
        <begin position="225"/>
        <end position="238"/>
    </location>
</feature>
<sequence>DPPRAVAAQARRGGTASDPSRSGELQMPHTAGTAVAPPPHNALPQCHRGKADSVDPPPTRVTAKRCASVARRSASPPPPAVSQKRPRKDPLSPAQAATAPSPIAQGGWHQREPTERRPLHHPREYGGVRASSATPPSRRRSTPWPPSPPPPTPTPRRPPTPSPPTRRPTATLIPIAIRRSAASRTPAPRPTDAPIPSSRPTASRTPMAATGKKCGIVIDACSAPSLSLRPSSVPTEAGSNKRWRPIGVAPTQAPSGLLTGEAVVTDSPPATPPFIDARA</sequence>
<gene>
    <name evidence="2" type="ORF">BU14_0072s0020</name>
</gene>
<evidence type="ECO:0000313" key="2">
    <source>
        <dbReference type="EMBL" id="OSX79662.1"/>
    </source>
</evidence>
<feature type="compositionally biased region" description="Low complexity" evidence="1">
    <location>
        <begin position="167"/>
        <end position="186"/>
    </location>
</feature>
<reference evidence="2 3" key="1">
    <citation type="submission" date="2017-03" db="EMBL/GenBank/DDBJ databases">
        <title>WGS assembly of Porphyra umbilicalis.</title>
        <authorList>
            <person name="Brawley S.H."/>
            <person name="Blouin N.A."/>
            <person name="Ficko-Blean E."/>
            <person name="Wheeler G.L."/>
            <person name="Lohr M."/>
            <person name="Goodson H.V."/>
            <person name="Jenkins J.W."/>
            <person name="Blaby-Haas C.E."/>
            <person name="Helliwell K.E."/>
            <person name="Chan C."/>
            <person name="Marriage T."/>
            <person name="Bhattacharya D."/>
            <person name="Klein A.S."/>
            <person name="Badis Y."/>
            <person name="Brodie J."/>
            <person name="Cao Y."/>
            <person name="Collen J."/>
            <person name="Dittami S.M."/>
            <person name="Gachon C.M."/>
            <person name="Green B.R."/>
            <person name="Karpowicz S."/>
            <person name="Kim J.W."/>
            <person name="Kudahl U."/>
            <person name="Lin S."/>
            <person name="Michel G."/>
            <person name="Mittag M."/>
            <person name="Olson B.J."/>
            <person name="Pangilinan J."/>
            <person name="Peng Y."/>
            <person name="Qiu H."/>
            <person name="Shu S."/>
            <person name="Singer J.T."/>
            <person name="Smith A.G."/>
            <person name="Sprecher B.N."/>
            <person name="Wagner V."/>
            <person name="Wang W."/>
            <person name="Wang Z.-Y."/>
            <person name="Yan J."/>
            <person name="Yarish C."/>
            <person name="Zoeuner-Riek S."/>
            <person name="Zhuang Y."/>
            <person name="Zou Y."/>
            <person name="Lindquist E.A."/>
            <person name="Grimwood J."/>
            <person name="Barry K."/>
            <person name="Rokhsar D.S."/>
            <person name="Schmutz J."/>
            <person name="Stiller J.W."/>
            <person name="Grossman A.R."/>
            <person name="Prochnik S.E."/>
        </authorList>
    </citation>
    <scope>NUCLEOTIDE SEQUENCE [LARGE SCALE GENOMIC DNA]</scope>
    <source>
        <strain evidence="2">4086291</strain>
    </source>
</reference>
<organism evidence="2 3">
    <name type="scientific">Porphyra umbilicalis</name>
    <name type="common">Purple laver</name>
    <name type="synonym">Red alga</name>
    <dbReference type="NCBI Taxonomy" id="2786"/>
    <lineage>
        <taxon>Eukaryota</taxon>
        <taxon>Rhodophyta</taxon>
        <taxon>Bangiophyceae</taxon>
        <taxon>Bangiales</taxon>
        <taxon>Bangiaceae</taxon>
        <taxon>Porphyra</taxon>
    </lineage>
</organism>
<dbReference type="EMBL" id="KV918787">
    <property type="protein sequence ID" value="OSX79662.1"/>
    <property type="molecule type" value="Genomic_DNA"/>
</dbReference>
<feature type="compositionally biased region" description="Basic and acidic residues" evidence="1">
    <location>
        <begin position="109"/>
        <end position="126"/>
    </location>
</feature>
<feature type="region of interest" description="Disordered" evidence="1">
    <location>
        <begin position="225"/>
        <end position="254"/>
    </location>
</feature>
<protein>
    <submittedName>
        <fullName evidence="2">Uncharacterized protein</fullName>
    </submittedName>
</protein>
<accession>A0A1X6PFM6</accession>
<keyword evidence="3" id="KW-1185">Reference proteome</keyword>
<proteinExistence type="predicted"/>
<feature type="non-terminal residue" evidence="2">
    <location>
        <position position="1"/>
    </location>
</feature>
<dbReference type="Proteomes" id="UP000218209">
    <property type="component" value="Unassembled WGS sequence"/>
</dbReference>
<feature type="region of interest" description="Disordered" evidence="1">
    <location>
        <begin position="1"/>
        <end position="209"/>
    </location>
</feature>
<evidence type="ECO:0000313" key="3">
    <source>
        <dbReference type="Proteomes" id="UP000218209"/>
    </source>
</evidence>
<feature type="compositionally biased region" description="Pro residues" evidence="1">
    <location>
        <begin position="143"/>
        <end position="166"/>
    </location>
</feature>
<dbReference type="AlphaFoldDB" id="A0A1X6PFM6"/>